<dbReference type="RefSeq" id="WP_007091619.1">
    <property type="nucleotide sequence ID" value="NZ_CP004388.1"/>
</dbReference>
<evidence type="ECO:0000313" key="4">
    <source>
        <dbReference type="EMBL" id="AJD51724.1"/>
    </source>
</evidence>
<feature type="domain" description="OmpA-like" evidence="3">
    <location>
        <begin position="321"/>
        <end position="442"/>
    </location>
</feature>
<proteinExistence type="predicted"/>
<sequence length="442" mass="45893">MGVLKSTTWRWSGHGSAKGKLRPLLHAGSALAVVLMLGACSSVPDAINPVEWGKSIGDAFDGDEETAAKSDQPIPGEDEDYPRLADTPAKPVVTGDAERDALVAGLAADRANAQYSQSGRRQSTPPVNALQPQPQQSAESVDMPTIAPAPTTSVSSSAMAEPQKSAETKATATASATTGSAVTSAQSGSRIADEWSAKAPASGPVPTPQPAPEKPDILKSEQERAESSQVVPGSSGSSTGDPVMDQYNRRLAEGQGVFANEPPAQSFDYSAYSDNGAVIVDESQLGSGGNAYLSDSAMPYAETANEVLASRLGVRSVDTLGPSVNGVQVAQIQFGHGSSNLSGTDNNVLSQVAQAWRQTGGILRIIGHASMRTANMSLEEHLAINRQVSEQRASSVVSQLVSLGVNPDAIFVGADGSADPRYYEGVPAGEAGNRRVEIFMDY</sequence>
<dbReference type="CDD" id="cd07185">
    <property type="entry name" value="OmpA_C-like"/>
    <property type="match status" value="1"/>
</dbReference>
<dbReference type="GO" id="GO:0016020">
    <property type="term" value="C:membrane"/>
    <property type="evidence" value="ECO:0007669"/>
    <property type="project" value="UniProtKB-UniRule"/>
</dbReference>
<dbReference type="InterPro" id="IPR036737">
    <property type="entry name" value="OmpA-like_sf"/>
</dbReference>
<feature type="region of interest" description="Disordered" evidence="2">
    <location>
        <begin position="56"/>
        <end position="95"/>
    </location>
</feature>
<evidence type="ECO:0000313" key="5">
    <source>
        <dbReference type="Proteomes" id="UP000007127"/>
    </source>
</evidence>
<dbReference type="AlphaFoldDB" id="A0AB72UC54"/>
<feature type="compositionally biased region" description="Basic and acidic residues" evidence="2">
    <location>
        <begin position="213"/>
        <end position="226"/>
    </location>
</feature>
<keyword evidence="1" id="KW-0472">Membrane</keyword>
<dbReference type="InterPro" id="IPR006665">
    <property type="entry name" value="OmpA-like"/>
</dbReference>
<feature type="compositionally biased region" description="Low complexity" evidence="2">
    <location>
        <begin position="144"/>
        <end position="189"/>
    </location>
</feature>
<dbReference type="Pfam" id="PF00691">
    <property type="entry name" value="OmpA"/>
    <property type="match status" value="1"/>
</dbReference>
<name>A0AB72UC54_9PROT</name>
<dbReference type="PANTHER" id="PTHR30329:SF21">
    <property type="entry name" value="LIPOPROTEIN YIAD-RELATED"/>
    <property type="match status" value="1"/>
</dbReference>
<feature type="compositionally biased region" description="Polar residues" evidence="2">
    <location>
        <begin position="113"/>
        <end position="139"/>
    </location>
</feature>
<dbReference type="SUPFAM" id="SSF103088">
    <property type="entry name" value="OmpA-like"/>
    <property type="match status" value="1"/>
</dbReference>
<dbReference type="Gene3D" id="3.30.1330.60">
    <property type="entry name" value="OmpA-like domain"/>
    <property type="match status" value="1"/>
</dbReference>
<evidence type="ECO:0000256" key="2">
    <source>
        <dbReference type="SAM" id="MobiDB-lite"/>
    </source>
</evidence>
<accession>A0AB72UC54</accession>
<dbReference type="EMBL" id="CP004388">
    <property type="protein sequence ID" value="AJD51724.1"/>
    <property type="molecule type" value="Genomic_DNA"/>
</dbReference>
<reference evidence="4 5" key="1">
    <citation type="journal article" date="2012" name="J. Bacteriol.">
        <title>Genome sequence of Thalassospira xiamenensis type strain M-5.</title>
        <authorList>
            <person name="Lai Q."/>
            <person name="Shao Z."/>
        </authorList>
    </citation>
    <scope>NUCLEOTIDE SEQUENCE [LARGE SCALE GENOMIC DNA]</scope>
    <source>
        <strain evidence="4 5">M-5</strain>
    </source>
</reference>
<dbReference type="GeneID" id="31927280"/>
<protein>
    <submittedName>
        <fullName evidence="4">OmpA/MotB protein</fullName>
    </submittedName>
</protein>
<dbReference type="Proteomes" id="UP000007127">
    <property type="component" value="Chromosome"/>
</dbReference>
<feature type="compositionally biased region" description="Pro residues" evidence="2">
    <location>
        <begin position="203"/>
        <end position="212"/>
    </location>
</feature>
<dbReference type="KEGG" id="txi:TH3_08030"/>
<dbReference type="InterPro" id="IPR050330">
    <property type="entry name" value="Bact_OuterMem_StrucFunc"/>
</dbReference>
<dbReference type="PROSITE" id="PS51123">
    <property type="entry name" value="OMPA_2"/>
    <property type="match status" value="1"/>
</dbReference>
<feature type="region of interest" description="Disordered" evidence="2">
    <location>
        <begin position="112"/>
        <end position="244"/>
    </location>
</feature>
<evidence type="ECO:0000259" key="3">
    <source>
        <dbReference type="PROSITE" id="PS51123"/>
    </source>
</evidence>
<evidence type="ECO:0000256" key="1">
    <source>
        <dbReference type="PROSITE-ProRule" id="PRU00473"/>
    </source>
</evidence>
<gene>
    <name evidence="4" type="ORF">TH3_08030</name>
</gene>
<organism evidence="4 5">
    <name type="scientific">Thalassospira xiamenensis M-5 = DSM 17429</name>
    <dbReference type="NCBI Taxonomy" id="1123366"/>
    <lineage>
        <taxon>Bacteria</taxon>
        <taxon>Pseudomonadati</taxon>
        <taxon>Pseudomonadota</taxon>
        <taxon>Alphaproteobacteria</taxon>
        <taxon>Rhodospirillales</taxon>
        <taxon>Thalassospiraceae</taxon>
        <taxon>Thalassospira</taxon>
    </lineage>
</organism>
<dbReference type="PANTHER" id="PTHR30329">
    <property type="entry name" value="STATOR ELEMENT OF FLAGELLAR MOTOR COMPLEX"/>
    <property type="match status" value="1"/>
</dbReference>
<feature type="compositionally biased region" description="Low complexity" evidence="2">
    <location>
        <begin position="227"/>
        <end position="243"/>
    </location>
</feature>